<organism evidence="2 3">
    <name type="scientific">Suillus fuscotomentosus</name>
    <dbReference type="NCBI Taxonomy" id="1912939"/>
    <lineage>
        <taxon>Eukaryota</taxon>
        <taxon>Fungi</taxon>
        <taxon>Dikarya</taxon>
        <taxon>Basidiomycota</taxon>
        <taxon>Agaricomycotina</taxon>
        <taxon>Agaricomycetes</taxon>
        <taxon>Agaricomycetidae</taxon>
        <taxon>Boletales</taxon>
        <taxon>Suillineae</taxon>
        <taxon>Suillaceae</taxon>
        <taxon>Suillus</taxon>
    </lineage>
</organism>
<dbReference type="AlphaFoldDB" id="A0AAD4EFE5"/>
<feature type="coiled-coil region" evidence="1">
    <location>
        <begin position="97"/>
        <end position="124"/>
    </location>
</feature>
<dbReference type="RefSeq" id="XP_041230819.1">
    <property type="nucleotide sequence ID" value="XM_041376586.1"/>
</dbReference>
<name>A0AAD4EFE5_9AGAM</name>
<proteinExistence type="predicted"/>
<comment type="caution">
    <text evidence="2">The sequence shown here is derived from an EMBL/GenBank/DDBJ whole genome shotgun (WGS) entry which is preliminary data.</text>
</comment>
<dbReference type="Proteomes" id="UP001195769">
    <property type="component" value="Unassembled WGS sequence"/>
</dbReference>
<dbReference type="EMBL" id="JABBWK010000007">
    <property type="protein sequence ID" value="KAG1905244.1"/>
    <property type="molecule type" value="Genomic_DNA"/>
</dbReference>
<keyword evidence="1" id="KW-0175">Coiled coil</keyword>
<protein>
    <submittedName>
        <fullName evidence="2">Uncharacterized protein</fullName>
    </submittedName>
</protein>
<dbReference type="GeneID" id="64670884"/>
<evidence type="ECO:0000256" key="1">
    <source>
        <dbReference type="SAM" id="Coils"/>
    </source>
</evidence>
<evidence type="ECO:0000313" key="2">
    <source>
        <dbReference type="EMBL" id="KAG1905244.1"/>
    </source>
</evidence>
<evidence type="ECO:0000313" key="3">
    <source>
        <dbReference type="Proteomes" id="UP001195769"/>
    </source>
</evidence>
<keyword evidence="3" id="KW-1185">Reference proteome</keyword>
<sequence length="289" mass="33117">MSALAATLNINLLQTEEGVMLLNRIELANKAPRVNSDPVLEIQLNFESPTFAACTAALVASGLTAEAALTQLVDGWTQEHQECVVLWQQQIDEDAHVLQEAADCEREEREITEAEEHRETEKKKLKINDFNADLPVSDVIIPYPSQFVLQKVKNMEFIELWYFSPDGYDALGLKKIDSIVALKSFSSFKASNKALQDHDLSWRQFDMAKTSFLVHIEKASWPNKHQMALVLFFTLITNHEHRLRPRREKTLLRYASMVQKDWHDRLTLNLGFDIGLFNNTLYNSLLDDV</sequence>
<accession>A0AAD4EFE5</accession>
<reference evidence="2" key="1">
    <citation type="journal article" date="2020" name="New Phytol.">
        <title>Comparative genomics reveals dynamic genome evolution in host specialist ectomycorrhizal fungi.</title>
        <authorList>
            <person name="Lofgren L.A."/>
            <person name="Nguyen N.H."/>
            <person name="Vilgalys R."/>
            <person name="Ruytinx J."/>
            <person name="Liao H.L."/>
            <person name="Branco S."/>
            <person name="Kuo A."/>
            <person name="LaButti K."/>
            <person name="Lipzen A."/>
            <person name="Andreopoulos W."/>
            <person name="Pangilinan J."/>
            <person name="Riley R."/>
            <person name="Hundley H."/>
            <person name="Na H."/>
            <person name="Barry K."/>
            <person name="Grigoriev I.V."/>
            <person name="Stajich J.E."/>
            <person name="Kennedy P.G."/>
        </authorList>
    </citation>
    <scope>NUCLEOTIDE SEQUENCE</scope>
    <source>
        <strain evidence="2">FC203</strain>
    </source>
</reference>
<gene>
    <name evidence="2" type="ORF">F5891DRAFT_976213</name>
</gene>